<gene>
    <name evidence="1" type="ORF">Bhyg_04734</name>
</gene>
<comment type="caution">
    <text evidence="1">The sequence shown here is derived from an EMBL/GenBank/DDBJ whole genome shotgun (WGS) entry which is preliminary data.</text>
</comment>
<feature type="non-terminal residue" evidence="1">
    <location>
        <position position="1"/>
    </location>
</feature>
<proteinExistence type="predicted"/>
<dbReference type="AlphaFoldDB" id="A0A9Q0NG61"/>
<accession>A0A9Q0NG61</accession>
<protein>
    <submittedName>
        <fullName evidence="1">Uncharacterized protein</fullName>
    </submittedName>
</protein>
<name>A0A9Q0NG61_9DIPT</name>
<evidence type="ECO:0000313" key="1">
    <source>
        <dbReference type="EMBL" id="KAJ6649498.1"/>
    </source>
</evidence>
<organism evidence="1 2">
    <name type="scientific">Pseudolycoriella hygida</name>
    <dbReference type="NCBI Taxonomy" id="35572"/>
    <lineage>
        <taxon>Eukaryota</taxon>
        <taxon>Metazoa</taxon>
        <taxon>Ecdysozoa</taxon>
        <taxon>Arthropoda</taxon>
        <taxon>Hexapoda</taxon>
        <taxon>Insecta</taxon>
        <taxon>Pterygota</taxon>
        <taxon>Neoptera</taxon>
        <taxon>Endopterygota</taxon>
        <taxon>Diptera</taxon>
        <taxon>Nematocera</taxon>
        <taxon>Sciaroidea</taxon>
        <taxon>Sciaridae</taxon>
        <taxon>Pseudolycoriella</taxon>
    </lineage>
</organism>
<dbReference type="EMBL" id="WJQU01000001">
    <property type="protein sequence ID" value="KAJ6649498.1"/>
    <property type="molecule type" value="Genomic_DNA"/>
</dbReference>
<dbReference type="Proteomes" id="UP001151699">
    <property type="component" value="Chromosome A"/>
</dbReference>
<reference evidence="1" key="1">
    <citation type="submission" date="2022-07" db="EMBL/GenBank/DDBJ databases">
        <authorList>
            <person name="Trinca V."/>
            <person name="Uliana J.V.C."/>
            <person name="Torres T.T."/>
            <person name="Ward R.J."/>
            <person name="Monesi N."/>
        </authorList>
    </citation>
    <scope>NUCLEOTIDE SEQUENCE</scope>
    <source>
        <strain evidence="1">HSMRA1968</strain>
        <tissue evidence="1">Whole embryos</tissue>
    </source>
</reference>
<sequence>MPETCGKRPSNFGYAETAFSNASNKSLPVTSRTTRGSLIVENLAAPPIGSTEEFASIL</sequence>
<keyword evidence="2" id="KW-1185">Reference proteome</keyword>
<evidence type="ECO:0000313" key="2">
    <source>
        <dbReference type="Proteomes" id="UP001151699"/>
    </source>
</evidence>